<dbReference type="Proteomes" id="UP000255234">
    <property type="component" value="Unassembled WGS sequence"/>
</dbReference>
<keyword evidence="1" id="KW-0732">Signal</keyword>
<gene>
    <name evidence="2" type="ORF">NCTC10571_00807</name>
</gene>
<dbReference type="RefSeq" id="WP_115151206.1">
    <property type="nucleotide sequence ID" value="NZ_UGPP01000001.1"/>
</dbReference>
<sequence>MKKILIIFFLLFVFCVPVSANTVTISDDLFNATLNTSSPIKSIFQNRAFPLSITTEDNTIYTFRAKPITDKILSIHHIPLDINNDNFLDEWKNNILNNINGIYYIETIPIKKGIIYITRDSKKSYIYTIYIKNNLLFSTTILVKNPISKNDLINLAYQSIESIYPK</sequence>
<name>A0A378NS20_9FIRM</name>
<feature type="chain" id="PRO_5016986735" description="DUF1795 domain-containing protein" evidence="1">
    <location>
        <begin position="21"/>
        <end position="166"/>
    </location>
</feature>
<feature type="signal peptide" evidence="1">
    <location>
        <begin position="1"/>
        <end position="20"/>
    </location>
</feature>
<dbReference type="AlphaFoldDB" id="A0A378NS20"/>
<dbReference type="EMBL" id="UGPP01000001">
    <property type="protein sequence ID" value="STY70666.1"/>
    <property type="molecule type" value="Genomic_DNA"/>
</dbReference>
<evidence type="ECO:0008006" key="4">
    <source>
        <dbReference type="Google" id="ProtNLM"/>
    </source>
</evidence>
<organism evidence="2 3">
    <name type="scientific">Megamonas hypermegale</name>
    <dbReference type="NCBI Taxonomy" id="158847"/>
    <lineage>
        <taxon>Bacteria</taxon>
        <taxon>Bacillati</taxon>
        <taxon>Bacillota</taxon>
        <taxon>Negativicutes</taxon>
        <taxon>Selenomonadales</taxon>
        <taxon>Selenomonadaceae</taxon>
        <taxon>Megamonas</taxon>
    </lineage>
</organism>
<protein>
    <recommendedName>
        <fullName evidence="4">DUF1795 domain-containing protein</fullName>
    </recommendedName>
</protein>
<reference evidence="2 3" key="1">
    <citation type="submission" date="2018-06" db="EMBL/GenBank/DDBJ databases">
        <authorList>
            <consortium name="Pathogen Informatics"/>
            <person name="Doyle S."/>
        </authorList>
    </citation>
    <scope>NUCLEOTIDE SEQUENCE [LARGE SCALE GENOMIC DNA]</scope>
    <source>
        <strain evidence="2 3">NCTC10571</strain>
    </source>
</reference>
<proteinExistence type="predicted"/>
<evidence type="ECO:0000313" key="3">
    <source>
        <dbReference type="Proteomes" id="UP000255234"/>
    </source>
</evidence>
<evidence type="ECO:0000256" key="1">
    <source>
        <dbReference type="SAM" id="SignalP"/>
    </source>
</evidence>
<accession>A0A378NS20</accession>
<evidence type="ECO:0000313" key="2">
    <source>
        <dbReference type="EMBL" id="STY70666.1"/>
    </source>
</evidence>